<reference evidence="2" key="1">
    <citation type="submission" date="2024-07" db="EMBL/GenBank/DDBJ databases">
        <title>Genome Analysis of a Potential Novel Vibrio Species Secreting pH- and Thermo-stable Alginate Lyase and its Application in Producing Alginate Oligosaccharides.</title>
        <authorList>
            <person name="Huang H."/>
            <person name="Bao K."/>
        </authorList>
    </citation>
    <scope>NUCLEOTIDE SEQUENCE</scope>
    <source>
        <strain evidence="2">HB236076</strain>
    </source>
</reference>
<keyword evidence="1" id="KW-0732">Signal</keyword>
<organism evidence="2">
    <name type="scientific">Vibrio sp. HB236076</name>
    <dbReference type="NCBI Taxonomy" id="3232307"/>
    <lineage>
        <taxon>Bacteria</taxon>
        <taxon>Pseudomonadati</taxon>
        <taxon>Pseudomonadota</taxon>
        <taxon>Gammaproteobacteria</taxon>
        <taxon>Vibrionales</taxon>
        <taxon>Vibrionaceae</taxon>
        <taxon>Vibrio</taxon>
    </lineage>
</organism>
<dbReference type="InterPro" id="IPR010344">
    <property type="entry name" value="YbjH"/>
</dbReference>
<dbReference type="KEGG" id="vih:AB0763_11990"/>
<sequence length="687" mass="77989">MRKALPYLPFILLSSFSYADVESLPSNQAFTGLVLTPNAQVTDTGNLSFYYGQGVPYQGQISTLDTLNFTLGVFSGLEANGRVVTKTYDNNLFTDPDGGLRDLSISFKYQLPNFYQVDGLHFALGVQDFEGALNFFETRYAVADYEWQAIPLRMSLGYGQSDMTTGTMDGAFGGLEYQPWSFLQLSAEYDAVETNASVKLFTPDELMPWDLKASLAYQLYSSYDNSEQDLWLAQLAMPLWSDYTSRPTSLKDNHTLEEKIAIAQHGAESASITALQQALIQEGFVNVRVGKKNNQLIIALENRRYYRNQVDGFGVALGLISSHFGAQAVNDLQLGNDTFQLVNLNNGIATSVIEVSSRCYREFIHSGQPCRGLSFDTQFSSNPFTDTQWLTERQRAGLGRSQVIISPSTRYAIATEYGVLDYSLALATNLYTPLWPGFALDIRHFTPLDNSDDYQGDGYYADGQFENQVDRVLIHQAWRWPWGIMSQLSGGKVLNDYYGFKYQGMWFSPSGRHAFGAEYSHFSHRDHDDEEAKTPALASYLYSIPKWDWQLRVRGGEYWQGDQGFDITTNHRFGDVNVYASYLSSTPKDGDDNEQFLSLGIEFPFNFWRSMSPGYVQLRGIDQYRLNIQTRIGDDQNLLNTGLGGDLTFQHNVERTYFNRARYGEQYFLNHTQRLRNAYLRYIDEVN</sequence>
<accession>A0AB39HDW7</accession>
<evidence type="ECO:0000256" key="1">
    <source>
        <dbReference type="SAM" id="SignalP"/>
    </source>
</evidence>
<dbReference type="RefSeq" id="WP_306102003.1">
    <property type="nucleotide sequence ID" value="NZ_CP162601.1"/>
</dbReference>
<dbReference type="Pfam" id="PF06082">
    <property type="entry name" value="YjbH"/>
    <property type="match status" value="2"/>
</dbReference>
<feature type="signal peptide" evidence="1">
    <location>
        <begin position="1"/>
        <end position="19"/>
    </location>
</feature>
<evidence type="ECO:0000313" key="2">
    <source>
        <dbReference type="EMBL" id="XDK24872.1"/>
    </source>
</evidence>
<protein>
    <submittedName>
        <fullName evidence="2">YjbH domain-containing protein</fullName>
    </submittedName>
</protein>
<dbReference type="EMBL" id="CP162601">
    <property type="protein sequence ID" value="XDK24872.1"/>
    <property type="molecule type" value="Genomic_DNA"/>
</dbReference>
<feature type="chain" id="PRO_5044314757" evidence="1">
    <location>
        <begin position="20"/>
        <end position="687"/>
    </location>
</feature>
<gene>
    <name evidence="2" type="ORF">AB0763_11990</name>
</gene>
<name>A0AB39HDW7_9VIBR</name>
<dbReference type="AlphaFoldDB" id="A0AB39HDW7"/>
<proteinExistence type="predicted"/>